<keyword evidence="1" id="KW-0472">Membrane</keyword>
<evidence type="ECO:0000313" key="3">
    <source>
        <dbReference type="Proteomes" id="UP000176512"/>
    </source>
</evidence>
<name>A0A1G1YN91_9BACT</name>
<protein>
    <recommendedName>
        <fullName evidence="4">Prepilin-type N-terminal cleavage/methylation domain-containing protein</fullName>
    </recommendedName>
</protein>
<proteinExistence type="predicted"/>
<dbReference type="EMBL" id="MHIP01000047">
    <property type="protein sequence ID" value="OGY53764.1"/>
    <property type="molecule type" value="Genomic_DNA"/>
</dbReference>
<dbReference type="NCBIfam" id="TIGR02532">
    <property type="entry name" value="IV_pilin_GFxxxE"/>
    <property type="match status" value="1"/>
</dbReference>
<dbReference type="InterPro" id="IPR012902">
    <property type="entry name" value="N_methyl_site"/>
</dbReference>
<dbReference type="PROSITE" id="PS00409">
    <property type="entry name" value="PROKAR_NTER_METHYL"/>
    <property type="match status" value="1"/>
</dbReference>
<accession>A0A1G1YN91</accession>
<evidence type="ECO:0000256" key="1">
    <source>
        <dbReference type="SAM" id="Phobius"/>
    </source>
</evidence>
<dbReference type="Pfam" id="PF07963">
    <property type="entry name" value="N_methyl"/>
    <property type="match status" value="1"/>
</dbReference>
<gene>
    <name evidence="2" type="ORF">A3A24_02530</name>
</gene>
<dbReference type="InterPro" id="IPR045584">
    <property type="entry name" value="Pilin-like"/>
</dbReference>
<reference evidence="2 3" key="1">
    <citation type="journal article" date="2016" name="Nat. Commun.">
        <title>Thousands of microbial genomes shed light on interconnected biogeochemical processes in an aquifer system.</title>
        <authorList>
            <person name="Anantharaman K."/>
            <person name="Brown C.T."/>
            <person name="Hug L.A."/>
            <person name="Sharon I."/>
            <person name="Castelle C.J."/>
            <person name="Probst A.J."/>
            <person name="Thomas B.C."/>
            <person name="Singh A."/>
            <person name="Wilkins M.J."/>
            <person name="Karaoz U."/>
            <person name="Brodie E.L."/>
            <person name="Williams K.H."/>
            <person name="Hubbard S.S."/>
            <person name="Banfield J.F."/>
        </authorList>
    </citation>
    <scope>NUCLEOTIDE SEQUENCE [LARGE SCALE GENOMIC DNA]</scope>
</reference>
<keyword evidence="1" id="KW-0812">Transmembrane</keyword>
<keyword evidence="1" id="KW-1133">Transmembrane helix</keyword>
<dbReference type="AlphaFoldDB" id="A0A1G1YN91"/>
<feature type="transmembrane region" description="Helical" evidence="1">
    <location>
        <begin position="20"/>
        <end position="44"/>
    </location>
</feature>
<organism evidence="2 3">
    <name type="scientific">Candidatus Buchananbacteria bacterium RIFCSPLOWO2_01_FULL_46_12</name>
    <dbReference type="NCBI Taxonomy" id="1797546"/>
    <lineage>
        <taxon>Bacteria</taxon>
        <taxon>Candidatus Buchananiibacteriota</taxon>
    </lineage>
</organism>
<sequence length="258" mass="28581">MIGNNLKPKRNLSHIAGFTLLEMLVVVSLFSILVMVITDVYLLSLRSQRQTSMREQTLSSVRYAMETIARSVRTAEINYWYAGYPTGNSTNPNPLATPEDELALIDQNGRSIVYHKSAAGALQADIDGQVYNLTDVNNIDVVNLDFYIGPSLNPFYEERCNQNIGPDGCSPTSLGCTVDNPTDANLSGFCRCTENSQCLKTHRCDFTASEILDQGLCLPFNEQPRVTIVMGFTSKSPAASDQNLIFLQTTISSRVYKR</sequence>
<evidence type="ECO:0000313" key="2">
    <source>
        <dbReference type="EMBL" id="OGY53764.1"/>
    </source>
</evidence>
<dbReference type="Proteomes" id="UP000176512">
    <property type="component" value="Unassembled WGS sequence"/>
</dbReference>
<dbReference type="SUPFAM" id="SSF54523">
    <property type="entry name" value="Pili subunits"/>
    <property type="match status" value="1"/>
</dbReference>
<comment type="caution">
    <text evidence="2">The sequence shown here is derived from an EMBL/GenBank/DDBJ whole genome shotgun (WGS) entry which is preliminary data.</text>
</comment>
<evidence type="ECO:0008006" key="4">
    <source>
        <dbReference type="Google" id="ProtNLM"/>
    </source>
</evidence>